<name>A0ABP8SDH6_9ACTN</name>
<dbReference type="Proteomes" id="UP001500307">
    <property type="component" value="Unassembled WGS sequence"/>
</dbReference>
<keyword evidence="2" id="KW-1133">Transmembrane helix</keyword>
<accession>A0ABP8SDH6</accession>
<proteinExistence type="predicted"/>
<comment type="caution">
    <text evidence="3">The sequence shown here is derived from an EMBL/GenBank/DDBJ whole genome shotgun (WGS) entry which is preliminary data.</text>
</comment>
<protein>
    <recommendedName>
        <fullName evidence="5">MYXO-CTERM domain-containing protein</fullName>
    </recommendedName>
</protein>
<sequence length="228" mass="23511">MAAGLLNGSDSSTTVPAPAADERADTVPILAAAFTSQGICYGWRLTDYPTVTSVGSNLGDGTAVGEDPRCSRWIEVEADVTYTSESSEAADHATVRVKGSDDIDAAALRTVERGLERFGLDADAFIDDPGWAVTRAATTLPLLAAEAGLAAPAATPAAGPTAAPSPLPAAGNDFWRDRWGWAVATVGLLLLAALFVTVGLAQRRRQLRGVVPAQPAGAEPAGRTREEA</sequence>
<keyword evidence="4" id="KW-1185">Reference proteome</keyword>
<evidence type="ECO:0000313" key="3">
    <source>
        <dbReference type="EMBL" id="GAA4566287.1"/>
    </source>
</evidence>
<keyword evidence="2" id="KW-0472">Membrane</keyword>
<evidence type="ECO:0000256" key="2">
    <source>
        <dbReference type="SAM" id="Phobius"/>
    </source>
</evidence>
<reference evidence="4" key="1">
    <citation type="journal article" date="2019" name="Int. J. Syst. Evol. Microbiol.">
        <title>The Global Catalogue of Microorganisms (GCM) 10K type strain sequencing project: providing services to taxonomists for standard genome sequencing and annotation.</title>
        <authorList>
            <consortium name="The Broad Institute Genomics Platform"/>
            <consortium name="The Broad Institute Genome Sequencing Center for Infectious Disease"/>
            <person name="Wu L."/>
            <person name="Ma J."/>
        </authorList>
    </citation>
    <scope>NUCLEOTIDE SEQUENCE [LARGE SCALE GENOMIC DNA]</scope>
    <source>
        <strain evidence="4">JCM 3175</strain>
    </source>
</reference>
<keyword evidence="2" id="KW-0812">Transmembrane</keyword>
<organism evidence="3 4">
    <name type="scientific">Micromonospora coerulea</name>
    <dbReference type="NCBI Taxonomy" id="47856"/>
    <lineage>
        <taxon>Bacteria</taxon>
        <taxon>Bacillati</taxon>
        <taxon>Actinomycetota</taxon>
        <taxon>Actinomycetes</taxon>
        <taxon>Micromonosporales</taxon>
        <taxon>Micromonosporaceae</taxon>
        <taxon>Micromonospora</taxon>
    </lineage>
</organism>
<feature type="region of interest" description="Disordered" evidence="1">
    <location>
        <begin position="1"/>
        <end position="21"/>
    </location>
</feature>
<evidence type="ECO:0000313" key="4">
    <source>
        <dbReference type="Proteomes" id="UP001500307"/>
    </source>
</evidence>
<gene>
    <name evidence="3" type="ORF">GCM10023176_16120</name>
</gene>
<feature type="transmembrane region" description="Helical" evidence="2">
    <location>
        <begin position="179"/>
        <end position="201"/>
    </location>
</feature>
<dbReference type="EMBL" id="BAABGU010000006">
    <property type="protein sequence ID" value="GAA4566287.1"/>
    <property type="molecule type" value="Genomic_DNA"/>
</dbReference>
<evidence type="ECO:0000256" key="1">
    <source>
        <dbReference type="SAM" id="MobiDB-lite"/>
    </source>
</evidence>
<evidence type="ECO:0008006" key="5">
    <source>
        <dbReference type="Google" id="ProtNLM"/>
    </source>
</evidence>